<keyword evidence="8" id="KW-1185">Reference proteome</keyword>
<dbReference type="AlphaFoldDB" id="W9S9J4"/>
<feature type="domain" description="Disease resistance protein At4g27190-like leucine-rich repeats" evidence="5">
    <location>
        <begin position="441"/>
        <end position="573"/>
    </location>
</feature>
<evidence type="ECO:0000313" key="8">
    <source>
        <dbReference type="Proteomes" id="UP000030645"/>
    </source>
</evidence>
<evidence type="ECO:0000256" key="1">
    <source>
        <dbReference type="ARBA" id="ARBA00022737"/>
    </source>
</evidence>
<dbReference type="SUPFAM" id="SSF52047">
    <property type="entry name" value="RNI-like"/>
    <property type="match status" value="1"/>
</dbReference>
<name>W9S9J4_9ROSA</name>
<evidence type="ECO:0000259" key="5">
    <source>
        <dbReference type="Pfam" id="PF23247"/>
    </source>
</evidence>
<dbReference type="InterPro" id="IPR057135">
    <property type="entry name" value="At4g27190-like_LRR"/>
</dbReference>
<dbReference type="PANTHER" id="PTHR47186">
    <property type="entry name" value="LEUCINE-RICH REPEAT-CONTAINING PROTEIN 57"/>
    <property type="match status" value="1"/>
</dbReference>
<dbReference type="GO" id="GO:0006952">
    <property type="term" value="P:defense response"/>
    <property type="evidence" value="ECO:0007669"/>
    <property type="project" value="UniProtKB-KW"/>
</dbReference>
<dbReference type="InterPro" id="IPR032675">
    <property type="entry name" value="LRR_dom_sf"/>
</dbReference>
<dbReference type="Pfam" id="PF23247">
    <property type="entry name" value="LRR_RPS2"/>
    <property type="match status" value="1"/>
</dbReference>
<dbReference type="InterPro" id="IPR041118">
    <property type="entry name" value="Rx_N"/>
</dbReference>
<keyword evidence="3" id="KW-0611">Plant defense</keyword>
<dbReference type="InterPro" id="IPR056789">
    <property type="entry name" value="LRR_R13L1-DRL21"/>
</dbReference>
<reference evidence="8" key="1">
    <citation type="submission" date="2013-01" db="EMBL/GenBank/DDBJ databases">
        <title>Draft Genome Sequence of a Mulberry Tree, Morus notabilis C.K. Schneid.</title>
        <authorList>
            <person name="He N."/>
            <person name="Zhao S."/>
        </authorList>
    </citation>
    <scope>NUCLEOTIDE SEQUENCE</scope>
</reference>
<proteinExistence type="predicted"/>
<accession>W9S9J4</accession>
<keyword evidence="2" id="KW-0547">Nucleotide-binding</keyword>
<dbReference type="Pfam" id="PF18052">
    <property type="entry name" value="Rx_N"/>
    <property type="match status" value="1"/>
</dbReference>
<feature type="domain" description="Disease resistance N-terminal" evidence="4">
    <location>
        <begin position="12"/>
        <end position="95"/>
    </location>
</feature>
<dbReference type="Proteomes" id="UP000030645">
    <property type="component" value="Unassembled WGS sequence"/>
</dbReference>
<dbReference type="SUPFAM" id="SSF52058">
    <property type="entry name" value="L domain-like"/>
    <property type="match status" value="1"/>
</dbReference>
<keyword evidence="1" id="KW-0677">Repeat</keyword>
<evidence type="ECO:0000259" key="4">
    <source>
        <dbReference type="Pfam" id="PF18052"/>
    </source>
</evidence>
<feature type="domain" description="R13L1/DRL21-like LRR repeat region" evidence="6">
    <location>
        <begin position="171"/>
        <end position="295"/>
    </location>
</feature>
<evidence type="ECO:0000256" key="3">
    <source>
        <dbReference type="ARBA" id="ARBA00022821"/>
    </source>
</evidence>
<dbReference type="Pfam" id="PF25019">
    <property type="entry name" value="LRR_R13L1-DRL21"/>
    <property type="match status" value="1"/>
</dbReference>
<evidence type="ECO:0000313" key="7">
    <source>
        <dbReference type="EMBL" id="EXC32359.1"/>
    </source>
</evidence>
<dbReference type="PANTHER" id="PTHR47186:SF13">
    <property type="entry name" value="DISEASE RESISTANCE PROTEIN RGA3"/>
    <property type="match status" value="1"/>
</dbReference>
<dbReference type="EMBL" id="KE346296">
    <property type="protein sequence ID" value="EXC32359.1"/>
    <property type="molecule type" value="Genomic_DNA"/>
</dbReference>
<evidence type="ECO:0000259" key="6">
    <source>
        <dbReference type="Pfam" id="PF25019"/>
    </source>
</evidence>
<dbReference type="GO" id="GO:0000166">
    <property type="term" value="F:nucleotide binding"/>
    <property type="evidence" value="ECO:0007669"/>
    <property type="project" value="UniProtKB-KW"/>
</dbReference>
<evidence type="ECO:0000256" key="2">
    <source>
        <dbReference type="ARBA" id="ARBA00022741"/>
    </source>
</evidence>
<dbReference type="eggNOG" id="KOG4658">
    <property type="taxonomic scope" value="Eukaryota"/>
</dbReference>
<protein>
    <submittedName>
        <fullName evidence="7">Uncharacterized protein</fullName>
    </submittedName>
</protein>
<dbReference type="Gene3D" id="3.80.10.10">
    <property type="entry name" value="Ribonuclease Inhibitor"/>
    <property type="match status" value="3"/>
</dbReference>
<dbReference type="Gene3D" id="1.20.5.4130">
    <property type="match status" value="1"/>
</dbReference>
<sequence length="600" mass="67948">MAELILSPIAGKILEGLGSADVKEIALFWGVNDDLDQLNETISTIKSVLLDAEEKQINSHQVRNWLRRLGGVVDDADNLMDEFNTEALRQRVMPAGSETVKHTLRLNGCSGLRELPRDMKKLVNLRHLEIDRCSGLTHMPRGLSQLTNLQTLSTYILSESNDVVMINGGELKELVCLNNLKGELEILNLGHENDTARDYESANLKEKQYLRYLALKWISDDEGTEAPVGYEKSLDALQPHLNLQELALWNYGGVKISSWLSSLTNMVNLTLQSCEKCQHLVPLNQFPRLEKLELNFLPCLEYINGEEEDLLLSSTIVLPSLRELRLRDLPNLKGWWREVVSGELLPCFPPCLSTLEIRNCPQLSCMPLYPHLEGRLDLINTRLKPLEQTVLVLESRKCSTSTTGTEIPTTPSSSFSSLSKLTSLTISEIGEDLQCLPEWFKSLTCLKKLEIQECSKLKDLSPGIQHLTSLEDLEIRNCEELEVMIPLKNNGRLRYLRLIGSHKLASLPGGLQHLTSLRRLLISDWESLETIPEWIGNLNSLESLHLLNCPKLRALPEGIRSLTCLKTLWIWDCPMLLKRCQRQIGEDWPKIAHIPDLSLR</sequence>
<gene>
    <name evidence="7" type="ORF">L484_004701</name>
</gene>
<organism evidence="7 8">
    <name type="scientific">Morus notabilis</name>
    <dbReference type="NCBI Taxonomy" id="981085"/>
    <lineage>
        <taxon>Eukaryota</taxon>
        <taxon>Viridiplantae</taxon>
        <taxon>Streptophyta</taxon>
        <taxon>Embryophyta</taxon>
        <taxon>Tracheophyta</taxon>
        <taxon>Spermatophyta</taxon>
        <taxon>Magnoliopsida</taxon>
        <taxon>eudicotyledons</taxon>
        <taxon>Gunneridae</taxon>
        <taxon>Pentapetalae</taxon>
        <taxon>rosids</taxon>
        <taxon>fabids</taxon>
        <taxon>Rosales</taxon>
        <taxon>Moraceae</taxon>
        <taxon>Moreae</taxon>
        <taxon>Morus</taxon>
    </lineage>
</organism>